<accession>A0ABM3EFI5</accession>
<dbReference type="RefSeq" id="XP_045569832.1">
    <property type="nucleotide sequence ID" value="XM_045713876.1"/>
</dbReference>
<feature type="domain" description="VWA7 N-terminal" evidence="6">
    <location>
        <begin position="177"/>
        <end position="403"/>
    </location>
</feature>
<evidence type="ECO:0000259" key="5">
    <source>
        <dbReference type="Pfam" id="PF25106"/>
    </source>
</evidence>
<evidence type="ECO:0000256" key="1">
    <source>
        <dbReference type="ARBA" id="ARBA00004613"/>
    </source>
</evidence>
<dbReference type="Pfam" id="PF25106">
    <property type="entry name" value="VWA_4"/>
    <property type="match status" value="1"/>
</dbReference>
<sequence>MLHNPGKRLHSDDVTWRNARVDFRHMFNGDYHFDGETFVEGRKLITDGVSSVKASIKRGNFEAARQKLGDILHTLQDFYSHSNWIELGNRFPNSNLIRSDVSDIGPVADRLMMSSVLAVVSLLLLQTGVQGFLVLLSGSSMDHLEITREAILQTTAKVCKQLASVEGRDFTLPPGPLTAESLALACSSSGSAKSFLSAISDVTWRNAGVDFRHTSDEEYHFDGERFVEGRKLITDGVSSVKASIKQGNFEAARQKLGDILHTLQDFYSHSNWIELGNRFPHSNLIRSDLSDIGPVADKNTPTCRSCVGKDCQNNILEDIIRDKKLTSGYFSLEPFFSIKPKGKCSHGGLSDQTSRQEPTGGINKDSLESSHGNWHTAAAEVAVAATSQLLEDIRGAAGDTDFLRMMGISRNGSRVLCFVIDTTGSMSDDIAAVRETTSLIIDSKRGTPDEPSAYILVPFNDPDFGPLMRTTDPDVFKAQINALSADGGGDFPEMSLSGLQVALTGAPPLQRSSFSPMPRKRLEPNGHGDRSHRTH</sequence>
<dbReference type="PANTHER" id="PTHR14905:SF18">
    <property type="entry name" value="VON WILLEBRAND FACTOR A DOMAIN-CONTAINING 10, TANDEM DUPLICATE 1-RELATED"/>
    <property type="match status" value="1"/>
</dbReference>
<evidence type="ECO:0000313" key="8">
    <source>
        <dbReference type="RefSeq" id="XP_045569832.1"/>
    </source>
</evidence>
<evidence type="ECO:0000256" key="4">
    <source>
        <dbReference type="SAM" id="MobiDB-lite"/>
    </source>
</evidence>
<feature type="domain" description="VWA7 N-terminal" evidence="6">
    <location>
        <begin position="13"/>
        <end position="109"/>
    </location>
</feature>
<feature type="domain" description="Hemicentin-1-like von Willebrand factor A" evidence="5">
    <location>
        <begin position="416"/>
        <end position="509"/>
    </location>
</feature>
<keyword evidence="2" id="KW-0964">Secreted</keyword>
<keyword evidence="7" id="KW-1185">Reference proteome</keyword>
<dbReference type="Gene3D" id="3.40.50.410">
    <property type="entry name" value="von Willebrand factor, type A domain"/>
    <property type="match status" value="1"/>
</dbReference>
<reference evidence="8" key="1">
    <citation type="submission" date="2025-08" db="UniProtKB">
        <authorList>
            <consortium name="RefSeq"/>
        </authorList>
    </citation>
    <scope>IDENTIFICATION</scope>
</reference>
<dbReference type="GeneID" id="106590830"/>
<feature type="region of interest" description="Disordered" evidence="4">
    <location>
        <begin position="342"/>
        <end position="370"/>
    </location>
</feature>
<keyword evidence="3" id="KW-0732">Signal</keyword>
<dbReference type="PANTHER" id="PTHR14905">
    <property type="entry name" value="NG37"/>
    <property type="match status" value="1"/>
</dbReference>
<comment type="subcellular location">
    <subcellularLocation>
        <location evidence="1">Secreted</location>
    </subcellularLocation>
</comment>
<evidence type="ECO:0000256" key="2">
    <source>
        <dbReference type="ARBA" id="ARBA00022525"/>
    </source>
</evidence>
<feature type="compositionally biased region" description="Basic and acidic residues" evidence="4">
    <location>
        <begin position="520"/>
        <end position="535"/>
    </location>
</feature>
<dbReference type="InterPro" id="IPR052577">
    <property type="entry name" value="VWA7"/>
</dbReference>
<evidence type="ECO:0000256" key="3">
    <source>
        <dbReference type="ARBA" id="ARBA00022729"/>
    </source>
</evidence>
<dbReference type="Proteomes" id="UP001652741">
    <property type="component" value="Unplaced"/>
</dbReference>
<dbReference type="InterPro" id="IPR036465">
    <property type="entry name" value="vWFA_dom_sf"/>
</dbReference>
<organism evidence="7 8">
    <name type="scientific">Salmo salar</name>
    <name type="common">Atlantic salmon</name>
    <dbReference type="NCBI Taxonomy" id="8030"/>
    <lineage>
        <taxon>Eukaryota</taxon>
        <taxon>Metazoa</taxon>
        <taxon>Chordata</taxon>
        <taxon>Craniata</taxon>
        <taxon>Vertebrata</taxon>
        <taxon>Euteleostomi</taxon>
        <taxon>Actinopterygii</taxon>
        <taxon>Neopterygii</taxon>
        <taxon>Teleostei</taxon>
        <taxon>Protacanthopterygii</taxon>
        <taxon>Salmoniformes</taxon>
        <taxon>Salmonidae</taxon>
        <taxon>Salmoninae</taxon>
        <taxon>Salmo</taxon>
    </lineage>
</organism>
<dbReference type="InterPro" id="IPR056861">
    <property type="entry name" value="HMCN1-like_VWA"/>
</dbReference>
<name>A0ABM3EFI5_SALSA</name>
<dbReference type="InterPro" id="IPR056862">
    <property type="entry name" value="VWA7_N"/>
</dbReference>
<proteinExistence type="predicted"/>
<gene>
    <name evidence="8" type="primary">LOC106590830</name>
</gene>
<evidence type="ECO:0000259" key="6">
    <source>
        <dbReference type="Pfam" id="PF25107"/>
    </source>
</evidence>
<feature type="region of interest" description="Disordered" evidence="4">
    <location>
        <begin position="507"/>
        <end position="535"/>
    </location>
</feature>
<dbReference type="SUPFAM" id="SSF53300">
    <property type="entry name" value="vWA-like"/>
    <property type="match status" value="1"/>
</dbReference>
<dbReference type="Pfam" id="PF25107">
    <property type="entry name" value="VWA7_N"/>
    <property type="match status" value="2"/>
</dbReference>
<evidence type="ECO:0000313" key="7">
    <source>
        <dbReference type="Proteomes" id="UP001652741"/>
    </source>
</evidence>
<protein>
    <submittedName>
        <fullName evidence="8">von Willebrand factor A domain-containing protein 7-like</fullName>
    </submittedName>
</protein>